<name>A0A368U2Q4_9GAMM</name>
<dbReference type="Pfam" id="PF11249">
    <property type="entry name" value="DUF3047"/>
    <property type="match status" value="1"/>
</dbReference>
<comment type="caution">
    <text evidence="1">The sequence shown here is derived from an EMBL/GenBank/DDBJ whole genome shotgun (WGS) entry which is preliminary data.</text>
</comment>
<dbReference type="EMBL" id="QPIJ01000021">
    <property type="protein sequence ID" value="RCV91409.1"/>
    <property type="molecule type" value="Genomic_DNA"/>
</dbReference>
<dbReference type="OrthoDB" id="9775969at2"/>
<proteinExistence type="predicted"/>
<reference evidence="1 2" key="1">
    <citation type="submission" date="2018-07" db="EMBL/GenBank/DDBJ databases">
        <title>Halomonas rutogse sp. nov., isolated from Lake TangqianCo on Tibetan Plateau.</title>
        <authorList>
            <person name="Lu H."/>
            <person name="Xing P."/>
            <person name="Wu Q."/>
        </authorList>
    </citation>
    <scope>NUCLEOTIDE SEQUENCE [LARGE SCALE GENOMIC DNA]</scope>
    <source>
        <strain evidence="1 2">TQ8S</strain>
    </source>
</reference>
<dbReference type="Proteomes" id="UP000253204">
    <property type="component" value="Unassembled WGS sequence"/>
</dbReference>
<gene>
    <name evidence="1" type="ORF">DU506_10310</name>
</gene>
<dbReference type="AlphaFoldDB" id="A0A368U2Q4"/>
<dbReference type="InterPro" id="IPR021409">
    <property type="entry name" value="DUF3047"/>
</dbReference>
<organism evidence="1 2">
    <name type="scientific">Vreelandella rituensis</name>
    <dbReference type="NCBI Taxonomy" id="2282306"/>
    <lineage>
        <taxon>Bacteria</taxon>
        <taxon>Pseudomonadati</taxon>
        <taxon>Pseudomonadota</taxon>
        <taxon>Gammaproteobacteria</taxon>
        <taxon>Oceanospirillales</taxon>
        <taxon>Halomonadaceae</taxon>
        <taxon>Vreelandella</taxon>
    </lineage>
</organism>
<keyword evidence="2" id="KW-1185">Reference proteome</keyword>
<accession>A0A368U2Q4</accession>
<protein>
    <submittedName>
        <fullName evidence="1">DUF3047 domain-containing protein</fullName>
    </submittedName>
</protein>
<dbReference type="RefSeq" id="WP_114486856.1">
    <property type="nucleotide sequence ID" value="NZ_CBCSHM010000049.1"/>
</dbReference>
<evidence type="ECO:0000313" key="2">
    <source>
        <dbReference type="Proteomes" id="UP000253204"/>
    </source>
</evidence>
<evidence type="ECO:0000313" key="1">
    <source>
        <dbReference type="EMBL" id="RCV91409.1"/>
    </source>
</evidence>
<sequence length="229" mass="25708">MRLSSFSLTPSLRWLFVPWLVVVAGPAIGSDDLHFSPFHMERWPTRSFEGETEYRVVDKDGQPVLQARANQQASALYLEREIDLTQTPYLKWCWQVDRIYPGLNETTQAGDDYPARVYVAHKSGILPWQVQSVNYVWSSTQAAGTAWPNAFTQRAQLLALQGGDQQVGEWVAEVRDVREDYQRLFGERHDHIDGVALMSDGDNAGGDATAWFSGLTFSADPTPPECPSS</sequence>